<gene>
    <name evidence="2" type="ORF">Thena_0445</name>
</gene>
<dbReference type="eggNOG" id="COG1719">
    <property type="taxonomic scope" value="Bacteria"/>
</dbReference>
<dbReference type="RefSeq" id="WP_013755814.1">
    <property type="nucleotide sequence ID" value="NC_015499.1"/>
</dbReference>
<dbReference type="KEGG" id="tnr:Thena_0445"/>
<sequence length="179" mass="20532">MKSDENVEQSIIDKIGNVDAGRPNLGLLMPVFMYRFFFISIQEKLKERFGQSEADRILFDAGFLAGNEFCETFISSEGDVKKFLVSLQTAFKEQRLGVLQLEDMDLNSLYFEISILEDVYCSGVEHSDRFVCSMCEGFLAGIFSFYFKRIFEAKELEAWTGTNPKSTFELKPKKLKKTS</sequence>
<protein>
    <submittedName>
        <fullName evidence="2">4-vinyl reductase 4VR</fullName>
    </submittedName>
</protein>
<proteinExistence type="predicted"/>
<dbReference type="AlphaFoldDB" id="M1E575"/>
<dbReference type="Proteomes" id="UP000011765">
    <property type="component" value="Chromosome"/>
</dbReference>
<name>M1E575_9BACT</name>
<dbReference type="InterPro" id="IPR004096">
    <property type="entry name" value="V4R"/>
</dbReference>
<dbReference type="EMBL" id="CP002690">
    <property type="protein sequence ID" value="AEE14086.1"/>
    <property type="molecule type" value="Genomic_DNA"/>
</dbReference>
<dbReference type="SUPFAM" id="SSF111126">
    <property type="entry name" value="Ligand-binding domain in the NO signalling and Golgi transport"/>
    <property type="match status" value="1"/>
</dbReference>
<accession>M1E575</accession>
<dbReference type="HOGENOM" id="CLU_128702_0_0_9"/>
<evidence type="ECO:0000313" key="3">
    <source>
        <dbReference type="Proteomes" id="UP000011765"/>
    </source>
</evidence>
<evidence type="ECO:0000313" key="2">
    <source>
        <dbReference type="EMBL" id="AEE14086.1"/>
    </source>
</evidence>
<dbReference type="PANTHER" id="PTHR35090:SF1">
    <property type="entry name" value="SLR0144 PROTEIN"/>
    <property type="match status" value="1"/>
</dbReference>
<dbReference type="OrthoDB" id="9788644at2"/>
<dbReference type="SMART" id="SM00989">
    <property type="entry name" value="V4R"/>
    <property type="match status" value="1"/>
</dbReference>
<evidence type="ECO:0000259" key="1">
    <source>
        <dbReference type="SMART" id="SM00989"/>
    </source>
</evidence>
<dbReference type="STRING" id="747365.Thena_0445"/>
<dbReference type="Gene3D" id="3.30.1380.20">
    <property type="entry name" value="Trafficking protein particle complex subunit 3"/>
    <property type="match status" value="1"/>
</dbReference>
<keyword evidence="3" id="KW-1185">Reference proteome</keyword>
<dbReference type="InterPro" id="IPR024096">
    <property type="entry name" value="NO_sig/Golgi_transp_ligand-bd"/>
</dbReference>
<feature type="domain" description="4-vinyl reductase 4VR" evidence="1">
    <location>
        <begin position="110"/>
        <end position="172"/>
    </location>
</feature>
<organism evidence="2 3">
    <name type="scientific">Thermodesulfobium narugense DSM 14796</name>
    <dbReference type="NCBI Taxonomy" id="747365"/>
    <lineage>
        <taxon>Bacteria</taxon>
        <taxon>Pseudomonadati</taxon>
        <taxon>Thermodesulfobiota</taxon>
        <taxon>Thermodesulfobiia</taxon>
        <taxon>Thermodesulfobiales</taxon>
        <taxon>Thermodesulfobiaceae</taxon>
        <taxon>Thermodesulfobium</taxon>
    </lineage>
</organism>
<reference evidence="2 3" key="1">
    <citation type="submission" date="2011-04" db="EMBL/GenBank/DDBJ databases">
        <title>The complete genome of Thermodesulfobium narugense DSM 14796.</title>
        <authorList>
            <consortium name="US DOE Joint Genome Institute (JGI-PGF)"/>
            <person name="Lucas S."/>
            <person name="Han J."/>
            <person name="Lapidus A."/>
            <person name="Bruce D."/>
            <person name="Goodwin L."/>
            <person name="Pitluck S."/>
            <person name="Peters L."/>
            <person name="Kyrpides N."/>
            <person name="Mavromatis K."/>
            <person name="Pagani I."/>
            <person name="Ivanova N."/>
            <person name="Ovchinnikova G."/>
            <person name="Zhang X."/>
            <person name="Saunders L."/>
            <person name="Detter J.C."/>
            <person name="Tapia R."/>
            <person name="Han C."/>
            <person name="Land M."/>
            <person name="Hauser L."/>
            <person name="Markowitz V."/>
            <person name="Cheng J.-F."/>
            <person name="Hugenholtz P."/>
            <person name="Woyke T."/>
            <person name="Wu D."/>
            <person name="Spring S."/>
            <person name="Schroeder M."/>
            <person name="Brambilla E."/>
            <person name="Klenk H.-P."/>
            <person name="Eisen J.A."/>
        </authorList>
    </citation>
    <scope>NUCLEOTIDE SEQUENCE [LARGE SCALE GENOMIC DNA]</scope>
    <source>
        <strain evidence="2 3">DSM 14796</strain>
    </source>
</reference>
<dbReference type="PANTHER" id="PTHR35090">
    <property type="entry name" value="DNA-DIRECTED RNA POLYMERASE SUBUNIT I"/>
    <property type="match status" value="1"/>
</dbReference>